<organism evidence="3 4">
    <name type="scientific">Methylogaea oryzae</name>
    <dbReference type="NCBI Taxonomy" id="1295382"/>
    <lineage>
        <taxon>Bacteria</taxon>
        <taxon>Pseudomonadati</taxon>
        <taxon>Pseudomonadota</taxon>
        <taxon>Gammaproteobacteria</taxon>
        <taxon>Methylococcales</taxon>
        <taxon>Methylococcaceae</taxon>
        <taxon>Methylogaea</taxon>
    </lineage>
</organism>
<dbReference type="KEGG" id="moz:MoryE10_17960"/>
<dbReference type="PANTHER" id="PTHR33371">
    <property type="entry name" value="INTERMEMBRANE PHOSPHOLIPID TRANSPORT SYSTEM BINDING PROTEIN MLAD-RELATED"/>
    <property type="match status" value="1"/>
</dbReference>
<dbReference type="GO" id="GO:0005543">
    <property type="term" value="F:phospholipid binding"/>
    <property type="evidence" value="ECO:0007669"/>
    <property type="project" value="TreeGrafter"/>
</dbReference>
<feature type="domain" description="Mce/MlaD" evidence="2">
    <location>
        <begin position="40"/>
        <end position="118"/>
    </location>
</feature>
<dbReference type="InterPro" id="IPR030970">
    <property type="entry name" value="ABC_MlaD"/>
</dbReference>
<sequence length="172" mass="18563">MRQSKATEMWVGLFVALGLVALFFLAMKVSNLADYETTDGYLIKANFENVGSLKVRAPVSMSGVRVGRVSNIYFDKKKFQAVVEMRIDPLFDNLPEDTTASVLTAGLLGEQYISLSPGGSDDVLKNGSVVDLTQSAIVLEEVVSKFLYNKAEGDKKASDKSPDKKDDAAAGG</sequence>
<dbReference type="Proteomes" id="UP000824988">
    <property type="component" value="Chromosome"/>
</dbReference>
<dbReference type="PANTHER" id="PTHR33371:SF4">
    <property type="entry name" value="INTERMEMBRANE PHOSPHOLIPID TRANSPORT SYSTEM BINDING PROTEIN MLAD"/>
    <property type="match status" value="1"/>
</dbReference>
<evidence type="ECO:0000259" key="2">
    <source>
        <dbReference type="Pfam" id="PF02470"/>
    </source>
</evidence>
<dbReference type="AlphaFoldDB" id="A0A8D5AMK8"/>
<protein>
    <submittedName>
        <fullName evidence="3">Outer membrane lipid asymmetry maintenance protein MlaD</fullName>
    </submittedName>
</protein>
<feature type="region of interest" description="Disordered" evidence="1">
    <location>
        <begin position="152"/>
        <end position="172"/>
    </location>
</feature>
<accession>A0A8D5AMK8</accession>
<dbReference type="InterPro" id="IPR052336">
    <property type="entry name" value="MlaD_Phospholipid_Transporter"/>
</dbReference>
<dbReference type="RefSeq" id="WP_221046844.1">
    <property type="nucleotide sequence ID" value="NZ_AP019782.1"/>
</dbReference>
<gene>
    <name evidence="3" type="ORF">MoryE10_17960</name>
</gene>
<evidence type="ECO:0000313" key="3">
    <source>
        <dbReference type="EMBL" id="BBL71190.1"/>
    </source>
</evidence>
<keyword evidence="4" id="KW-1185">Reference proteome</keyword>
<evidence type="ECO:0000256" key="1">
    <source>
        <dbReference type="SAM" id="MobiDB-lite"/>
    </source>
</evidence>
<evidence type="ECO:0000313" key="4">
    <source>
        <dbReference type="Proteomes" id="UP000824988"/>
    </source>
</evidence>
<name>A0A8D5AMK8_9GAMM</name>
<dbReference type="NCBIfam" id="TIGR04430">
    <property type="entry name" value="OM_asym_MlaD"/>
    <property type="match status" value="1"/>
</dbReference>
<dbReference type="EMBL" id="AP019782">
    <property type="protein sequence ID" value="BBL71190.1"/>
    <property type="molecule type" value="Genomic_DNA"/>
</dbReference>
<proteinExistence type="predicted"/>
<dbReference type="Pfam" id="PF02470">
    <property type="entry name" value="MlaD"/>
    <property type="match status" value="1"/>
</dbReference>
<dbReference type="InterPro" id="IPR003399">
    <property type="entry name" value="Mce/MlaD"/>
</dbReference>
<reference evidence="3" key="1">
    <citation type="submission" date="2019-06" db="EMBL/GenBank/DDBJ databases">
        <title>Complete genome sequence of Methylogaea oryzae strain JCM16910.</title>
        <authorList>
            <person name="Asakawa S."/>
        </authorList>
    </citation>
    <scope>NUCLEOTIDE SEQUENCE</scope>
    <source>
        <strain evidence="3">E10</strain>
    </source>
</reference>
<dbReference type="GO" id="GO:0005548">
    <property type="term" value="F:phospholipid transporter activity"/>
    <property type="evidence" value="ECO:0007669"/>
    <property type="project" value="TreeGrafter"/>
</dbReference>